<dbReference type="InterPro" id="IPR050748">
    <property type="entry name" value="Glycosyltrans_8_dom-fam"/>
</dbReference>
<sequence>MASPSHMWRSMSDNAHVASLAGNPTRVIDVVLSGDRRVLWGLAVTGRSALESTSAKLNIHILETGFTGRDKNDLVRSWKHPMCGSISFYNVPSENLRKFRSTRYLKSKSAYSRYFLSMLPSEAKSCIYLDADLLVLRDLAECRDPSPNAIVAAVPDVSVRTREAWPELRARLNLVDELRYFNSGVLIINLEAWRDQQVEAELINTSIEKFDILDS</sequence>
<reference evidence="4 5" key="1">
    <citation type="journal article" date="2012" name="Genet. Mol. Biol.">
        <title>Analysis of 16S rRNA and mxaF genes revealing insights into Methylobacterium niche-specific plant association.</title>
        <authorList>
            <person name="Dourado M.N."/>
            <person name="Andreote F.D."/>
            <person name="Dini-Andreote F."/>
            <person name="Conti R."/>
            <person name="Araujo J.M."/>
            <person name="Araujo W.L."/>
        </authorList>
    </citation>
    <scope>NUCLEOTIDE SEQUENCE [LARGE SCALE GENOMIC DNA]</scope>
    <source>
        <strain evidence="4 5">SR1.6/4</strain>
    </source>
</reference>
<name>A0ABU7T9K6_9HYPH</name>
<evidence type="ECO:0000313" key="5">
    <source>
        <dbReference type="Proteomes" id="UP001349262"/>
    </source>
</evidence>
<organism evidence="4 5">
    <name type="scientific">Methylobacterium radiotolerans</name>
    <dbReference type="NCBI Taxonomy" id="31998"/>
    <lineage>
        <taxon>Bacteria</taxon>
        <taxon>Pseudomonadati</taxon>
        <taxon>Pseudomonadota</taxon>
        <taxon>Alphaproteobacteria</taxon>
        <taxon>Hyphomicrobiales</taxon>
        <taxon>Methylobacteriaceae</taxon>
        <taxon>Methylobacterium</taxon>
    </lineage>
</organism>
<dbReference type="Proteomes" id="UP001349262">
    <property type="component" value="Unassembled WGS sequence"/>
</dbReference>
<dbReference type="InterPro" id="IPR002495">
    <property type="entry name" value="Glyco_trans_8"/>
</dbReference>
<dbReference type="Gene3D" id="3.90.550.10">
    <property type="entry name" value="Spore Coat Polysaccharide Biosynthesis Protein SpsA, Chain A"/>
    <property type="match status" value="1"/>
</dbReference>
<evidence type="ECO:0000256" key="2">
    <source>
        <dbReference type="ARBA" id="ARBA00022679"/>
    </source>
</evidence>
<dbReference type="PANTHER" id="PTHR13778">
    <property type="entry name" value="GLYCOSYLTRANSFERASE 8 DOMAIN-CONTAINING PROTEIN"/>
    <property type="match status" value="1"/>
</dbReference>
<keyword evidence="2" id="KW-0808">Transferase</keyword>
<dbReference type="SUPFAM" id="SSF53448">
    <property type="entry name" value="Nucleotide-diphospho-sugar transferases"/>
    <property type="match status" value="1"/>
</dbReference>
<accession>A0ABU7T9K6</accession>
<gene>
    <name evidence="4" type="ORF">MRSR164_09735</name>
</gene>
<protein>
    <recommendedName>
        <fullName evidence="6">Glycosyl transferase family 8</fullName>
    </recommendedName>
</protein>
<keyword evidence="3" id="KW-0479">Metal-binding</keyword>
<comment type="caution">
    <text evidence="4">The sequence shown here is derived from an EMBL/GenBank/DDBJ whole genome shotgun (WGS) entry which is preliminary data.</text>
</comment>
<evidence type="ECO:0000256" key="1">
    <source>
        <dbReference type="ARBA" id="ARBA00022676"/>
    </source>
</evidence>
<dbReference type="EMBL" id="MLBY01000004">
    <property type="protein sequence ID" value="MEE7457048.1"/>
    <property type="molecule type" value="Genomic_DNA"/>
</dbReference>
<dbReference type="Pfam" id="PF01501">
    <property type="entry name" value="Glyco_transf_8"/>
    <property type="match status" value="1"/>
</dbReference>
<evidence type="ECO:0008006" key="6">
    <source>
        <dbReference type="Google" id="ProtNLM"/>
    </source>
</evidence>
<proteinExistence type="predicted"/>
<evidence type="ECO:0000256" key="3">
    <source>
        <dbReference type="ARBA" id="ARBA00022723"/>
    </source>
</evidence>
<dbReference type="PANTHER" id="PTHR13778:SF47">
    <property type="entry name" value="LIPOPOLYSACCHARIDE 1,3-GALACTOSYLTRANSFERASE"/>
    <property type="match status" value="1"/>
</dbReference>
<evidence type="ECO:0000313" key="4">
    <source>
        <dbReference type="EMBL" id="MEE7457048.1"/>
    </source>
</evidence>
<keyword evidence="1" id="KW-0328">Glycosyltransferase</keyword>
<keyword evidence="5" id="KW-1185">Reference proteome</keyword>
<dbReference type="InterPro" id="IPR029044">
    <property type="entry name" value="Nucleotide-diphossugar_trans"/>
</dbReference>